<reference evidence="2 3" key="1">
    <citation type="submission" date="2017-05" db="EMBL/GenBank/DDBJ databases">
        <title>The Genome Sequence of Enterococcus sp. 8G7_MSG3316.</title>
        <authorList>
            <consortium name="The Broad Institute Genomics Platform"/>
            <consortium name="The Broad Institute Genomic Center for Infectious Diseases"/>
            <person name="Earl A."/>
            <person name="Manson A."/>
            <person name="Schwartman J."/>
            <person name="Gilmore M."/>
            <person name="Abouelleil A."/>
            <person name="Cao P."/>
            <person name="Chapman S."/>
            <person name="Cusick C."/>
            <person name="Shea T."/>
            <person name="Young S."/>
            <person name="Neafsey D."/>
            <person name="Nusbaum C."/>
            <person name="Birren B."/>
        </authorList>
    </citation>
    <scope>NUCLEOTIDE SEQUENCE [LARGE SCALE GENOMIC DNA]</scope>
    <source>
        <strain evidence="2 3">8G7_MSG3316</strain>
    </source>
</reference>
<dbReference type="SUPFAM" id="SSF159888">
    <property type="entry name" value="YdhG-like"/>
    <property type="match status" value="1"/>
</dbReference>
<feature type="domain" description="YdhG-like" evidence="1">
    <location>
        <begin position="19"/>
        <end position="108"/>
    </location>
</feature>
<dbReference type="Proteomes" id="UP000195043">
    <property type="component" value="Unassembled WGS sequence"/>
</dbReference>
<protein>
    <recommendedName>
        <fullName evidence="1">YdhG-like domain-containing protein</fullName>
    </recommendedName>
</protein>
<dbReference type="AlphaFoldDB" id="A0A242A2P8"/>
<accession>A0A242A2P8</accession>
<gene>
    <name evidence="2" type="ORF">A5886_000387</name>
</gene>
<sequence length="157" mass="18140">MTTSSLTVDQYIDNAPADRQEILKTVRQTILTALPQATEKISYQMPTYHYHENIVHFAYAKHHLGFYPAPEAIQHFAKELAGYKTSKGAVQFPFDQPIPYQLIQDITAWRLSKILSKHAKIYPKKNLSFIDRFFFGLWHTSLGSRFGVQCTDFQNLT</sequence>
<dbReference type="InterPro" id="IPR014922">
    <property type="entry name" value="YdhG-like"/>
</dbReference>
<evidence type="ECO:0000259" key="1">
    <source>
        <dbReference type="Pfam" id="PF08818"/>
    </source>
</evidence>
<dbReference type="Gene3D" id="3.90.1150.200">
    <property type="match status" value="1"/>
</dbReference>
<dbReference type="OrthoDB" id="115213at2"/>
<evidence type="ECO:0000313" key="2">
    <source>
        <dbReference type="EMBL" id="OTN75317.1"/>
    </source>
</evidence>
<organism evidence="2 3">
    <name type="scientific">Candidatus Enterococcus testudinis</name>
    <dbReference type="NCBI Taxonomy" id="1834191"/>
    <lineage>
        <taxon>Bacteria</taxon>
        <taxon>Bacillati</taxon>
        <taxon>Bacillota</taxon>
        <taxon>Bacilli</taxon>
        <taxon>Lactobacillales</taxon>
        <taxon>Enterococcaceae</taxon>
        <taxon>Enterococcus</taxon>
    </lineage>
</organism>
<dbReference type="Pfam" id="PF08818">
    <property type="entry name" value="DUF1801"/>
    <property type="match status" value="1"/>
</dbReference>
<comment type="caution">
    <text evidence="2">The sequence shown here is derived from an EMBL/GenBank/DDBJ whole genome shotgun (WGS) entry which is preliminary data.</text>
</comment>
<dbReference type="EMBL" id="NGKU01000001">
    <property type="protein sequence ID" value="OTN75317.1"/>
    <property type="molecule type" value="Genomic_DNA"/>
</dbReference>
<dbReference type="STRING" id="1834191.A5886_000387"/>
<proteinExistence type="predicted"/>
<keyword evidence="3" id="KW-1185">Reference proteome</keyword>
<evidence type="ECO:0000313" key="3">
    <source>
        <dbReference type="Proteomes" id="UP000195043"/>
    </source>
</evidence>
<name>A0A242A2P8_9ENTE</name>